<sequence>TVRQHKIFTTPPNDSMPQTVQLDAPDDEIRAMVVEWSERIANKQFADALAMFPNVDTSLGPDDLRRWIENYGSYDAWPDGRKYKLTTLKSNADWEECAKMSIEIDRDNLYGLDATEYIGMVHYDDVPLNGEPSDLTARFNIKRVDSSRITLEFVDINVM</sequence>
<keyword evidence="2" id="KW-1185">Reference proteome</keyword>
<gene>
    <name evidence="1" type="ORF">QTN89_29205</name>
</gene>
<evidence type="ECO:0000313" key="2">
    <source>
        <dbReference type="Proteomes" id="UP001239462"/>
    </source>
</evidence>
<comment type="caution">
    <text evidence="1">The sequence shown here is derived from an EMBL/GenBank/DDBJ whole genome shotgun (WGS) entry which is preliminary data.</text>
</comment>
<name>A0ABT7PST6_9BACT</name>
<proteinExistence type="predicted"/>
<dbReference type="EMBL" id="JASZZN010000156">
    <property type="protein sequence ID" value="MDM4019567.1"/>
    <property type="molecule type" value="Genomic_DNA"/>
</dbReference>
<protein>
    <submittedName>
        <fullName evidence="1">Uncharacterized protein</fullName>
    </submittedName>
</protein>
<reference evidence="1 2" key="1">
    <citation type="submission" date="2023-06" db="EMBL/GenBank/DDBJ databases">
        <title>Roseiconus lacunae JC819 isolated from Gulf of Mannar region, Tamil Nadu.</title>
        <authorList>
            <person name="Pk S."/>
            <person name="Ch S."/>
            <person name="Ch V.R."/>
        </authorList>
    </citation>
    <scope>NUCLEOTIDE SEQUENCE [LARGE SCALE GENOMIC DNA]</scope>
    <source>
        <strain evidence="1 2">JC819</strain>
    </source>
</reference>
<dbReference type="RefSeq" id="WP_289167689.1">
    <property type="nucleotide sequence ID" value="NZ_JASZZN010000156.1"/>
</dbReference>
<evidence type="ECO:0000313" key="1">
    <source>
        <dbReference type="EMBL" id="MDM4019567.1"/>
    </source>
</evidence>
<dbReference type="Proteomes" id="UP001239462">
    <property type="component" value="Unassembled WGS sequence"/>
</dbReference>
<feature type="non-terminal residue" evidence="1">
    <location>
        <position position="1"/>
    </location>
</feature>
<accession>A0ABT7PST6</accession>
<organism evidence="1 2">
    <name type="scientific">Roseiconus lacunae</name>
    <dbReference type="NCBI Taxonomy" id="2605694"/>
    <lineage>
        <taxon>Bacteria</taxon>
        <taxon>Pseudomonadati</taxon>
        <taxon>Planctomycetota</taxon>
        <taxon>Planctomycetia</taxon>
        <taxon>Pirellulales</taxon>
        <taxon>Pirellulaceae</taxon>
        <taxon>Roseiconus</taxon>
    </lineage>
</organism>